<keyword evidence="4" id="KW-1185">Reference proteome</keyword>
<feature type="compositionally biased region" description="Basic and acidic residues" evidence="1">
    <location>
        <begin position="229"/>
        <end position="239"/>
    </location>
</feature>
<accession>A0A0C2WLC7</accession>
<keyword evidence="2" id="KW-1133">Transmembrane helix</keyword>
<feature type="transmembrane region" description="Helical" evidence="2">
    <location>
        <begin position="373"/>
        <end position="394"/>
    </location>
</feature>
<evidence type="ECO:0000313" key="3">
    <source>
        <dbReference type="EMBL" id="KIL62377.1"/>
    </source>
</evidence>
<keyword evidence="2" id="KW-0812">Transmembrane</keyword>
<feature type="transmembrane region" description="Helical" evidence="2">
    <location>
        <begin position="341"/>
        <end position="361"/>
    </location>
</feature>
<evidence type="ECO:0000256" key="2">
    <source>
        <dbReference type="SAM" id="Phobius"/>
    </source>
</evidence>
<evidence type="ECO:0000313" key="4">
    <source>
        <dbReference type="Proteomes" id="UP000054549"/>
    </source>
</evidence>
<proteinExistence type="predicted"/>
<dbReference type="OrthoDB" id="9451547at2759"/>
<keyword evidence="2" id="KW-0472">Membrane</keyword>
<dbReference type="STRING" id="946122.A0A0C2WLC7"/>
<feature type="region of interest" description="Disordered" evidence="1">
    <location>
        <begin position="229"/>
        <end position="292"/>
    </location>
</feature>
<sequence length="450" mass="49969">MFLNPSLLVRAANTTFNAAAESSPMLQCNDIRHCRTLQSIIYGCFSTVFLCTWTALHLDLSSSPLLKRVGWMVTATIAPELVFMAAFYDWTNSSDLLEKILKIYPKCGWTETHAQFVRMGGFRLVDAEGKRFIACIKDGTIDLPKVSKKDILGRSKGDLIAKSFAVIQTAWFVFQCIHRRSQHLLLTELEITTLAHTLINFFIYFFWWHKPYGVAVPIEVPFKERRPETIAGRDDKVESKGGSSNASDNIQVPQTTEIGENLTEPPPISNDDPSITSEKGVPVATKSSDDKSPAAAAEKELIFDVEASNGTPSPQLSWYTRLGIKTSSVSKPEQLSIPGRILLSTIWIIVGGGFGAMHCLAWNSAFPTRAEQVIWQVSSLIVTVFGGTTLLMAISDMDIWELAGCTFIIIIPMYCFARISLLVLALLQLRALPYAGYETPSWTIFYPHIG</sequence>
<dbReference type="InParanoid" id="A0A0C2WLC7"/>
<dbReference type="HOGENOM" id="CLU_022883_6_1_1"/>
<dbReference type="PANTHER" id="PTHR35043:SF7">
    <property type="entry name" value="TRANSCRIPTION FACTOR DOMAIN-CONTAINING PROTEIN"/>
    <property type="match status" value="1"/>
</dbReference>
<dbReference type="AlphaFoldDB" id="A0A0C2WLC7"/>
<feature type="transmembrane region" description="Helical" evidence="2">
    <location>
        <begin position="406"/>
        <end position="427"/>
    </location>
</feature>
<name>A0A0C2WLC7_AMAMK</name>
<organism evidence="3 4">
    <name type="scientific">Amanita muscaria (strain Koide BX008)</name>
    <dbReference type="NCBI Taxonomy" id="946122"/>
    <lineage>
        <taxon>Eukaryota</taxon>
        <taxon>Fungi</taxon>
        <taxon>Dikarya</taxon>
        <taxon>Basidiomycota</taxon>
        <taxon>Agaricomycotina</taxon>
        <taxon>Agaricomycetes</taxon>
        <taxon>Agaricomycetidae</taxon>
        <taxon>Agaricales</taxon>
        <taxon>Pluteineae</taxon>
        <taxon>Amanitaceae</taxon>
        <taxon>Amanita</taxon>
    </lineage>
</organism>
<dbReference type="Proteomes" id="UP000054549">
    <property type="component" value="Unassembled WGS sequence"/>
</dbReference>
<dbReference type="EMBL" id="KN818271">
    <property type="protein sequence ID" value="KIL62377.1"/>
    <property type="molecule type" value="Genomic_DNA"/>
</dbReference>
<feature type="compositionally biased region" description="Polar residues" evidence="1">
    <location>
        <begin position="241"/>
        <end position="258"/>
    </location>
</feature>
<gene>
    <name evidence="3" type="ORF">M378DRAFT_12853</name>
</gene>
<reference evidence="3 4" key="1">
    <citation type="submission" date="2014-04" db="EMBL/GenBank/DDBJ databases">
        <title>Evolutionary Origins and Diversification of the Mycorrhizal Mutualists.</title>
        <authorList>
            <consortium name="DOE Joint Genome Institute"/>
            <consortium name="Mycorrhizal Genomics Consortium"/>
            <person name="Kohler A."/>
            <person name="Kuo A."/>
            <person name="Nagy L.G."/>
            <person name="Floudas D."/>
            <person name="Copeland A."/>
            <person name="Barry K.W."/>
            <person name="Cichocki N."/>
            <person name="Veneault-Fourrey C."/>
            <person name="LaButti K."/>
            <person name="Lindquist E.A."/>
            <person name="Lipzen A."/>
            <person name="Lundell T."/>
            <person name="Morin E."/>
            <person name="Murat C."/>
            <person name="Riley R."/>
            <person name="Ohm R."/>
            <person name="Sun H."/>
            <person name="Tunlid A."/>
            <person name="Henrissat B."/>
            <person name="Grigoriev I.V."/>
            <person name="Hibbett D.S."/>
            <person name="Martin F."/>
        </authorList>
    </citation>
    <scope>NUCLEOTIDE SEQUENCE [LARGE SCALE GENOMIC DNA]</scope>
    <source>
        <strain evidence="3 4">Koide BX008</strain>
    </source>
</reference>
<dbReference type="PANTHER" id="PTHR35043">
    <property type="entry name" value="TRANSCRIPTION FACTOR DOMAIN-CONTAINING PROTEIN"/>
    <property type="match status" value="1"/>
</dbReference>
<protein>
    <submittedName>
        <fullName evidence="3">Uncharacterized protein</fullName>
    </submittedName>
</protein>
<evidence type="ECO:0000256" key="1">
    <source>
        <dbReference type="SAM" id="MobiDB-lite"/>
    </source>
</evidence>